<dbReference type="InterPro" id="IPR001296">
    <property type="entry name" value="Glyco_trans_1"/>
</dbReference>
<name>A0A286I2P1_9HYPH</name>
<dbReference type="Pfam" id="PF00534">
    <property type="entry name" value="Glycos_transf_1"/>
    <property type="match status" value="1"/>
</dbReference>
<dbReference type="RefSeq" id="WP_097105474.1">
    <property type="nucleotide sequence ID" value="NZ_OCPC01000001.1"/>
</dbReference>
<feature type="domain" description="Glycosyl transferase family 1" evidence="1">
    <location>
        <begin position="187"/>
        <end position="251"/>
    </location>
</feature>
<keyword evidence="2" id="KW-0808">Transferase</keyword>
<gene>
    <name evidence="2" type="ORF">SAMN05877838_0937</name>
</gene>
<dbReference type="OrthoDB" id="654660at2"/>
<proteinExistence type="predicted"/>
<dbReference type="PANTHER" id="PTHR12526">
    <property type="entry name" value="GLYCOSYLTRANSFERASE"/>
    <property type="match status" value="1"/>
</dbReference>
<dbReference type="SUPFAM" id="SSF53756">
    <property type="entry name" value="UDP-Glycosyltransferase/glycogen phosphorylase"/>
    <property type="match status" value="1"/>
</dbReference>
<reference evidence="3" key="1">
    <citation type="submission" date="2017-08" db="EMBL/GenBank/DDBJ databases">
        <authorList>
            <person name="Varghese N."/>
            <person name="Submissions S."/>
        </authorList>
    </citation>
    <scope>NUCLEOTIDE SEQUENCE [LARGE SCALE GENOMIC DNA]</scope>
    <source>
        <strain evidence="3">KCTC 23107</strain>
    </source>
</reference>
<accession>A0A286I2P1</accession>
<evidence type="ECO:0000313" key="3">
    <source>
        <dbReference type="Proteomes" id="UP000219465"/>
    </source>
</evidence>
<dbReference type="AlphaFoldDB" id="A0A286I2P1"/>
<dbReference type="Gene3D" id="3.40.50.2000">
    <property type="entry name" value="Glycogen Phosphorylase B"/>
    <property type="match status" value="1"/>
</dbReference>
<dbReference type="PANTHER" id="PTHR12526:SF634">
    <property type="entry name" value="BLL3361 PROTEIN"/>
    <property type="match status" value="1"/>
</dbReference>
<dbReference type="Proteomes" id="UP000219465">
    <property type="component" value="Unassembled WGS sequence"/>
</dbReference>
<dbReference type="EMBL" id="OCPC01000001">
    <property type="protein sequence ID" value="SOE13624.1"/>
    <property type="molecule type" value="Genomic_DNA"/>
</dbReference>
<keyword evidence="3" id="KW-1185">Reference proteome</keyword>
<protein>
    <submittedName>
        <fullName evidence="2">Glycosyltransferase involved in cell wall bisynthesis</fullName>
    </submittedName>
</protein>
<organism evidence="2 3">
    <name type="scientific">Hoeflea halophila</name>
    <dbReference type="NCBI Taxonomy" id="714899"/>
    <lineage>
        <taxon>Bacteria</taxon>
        <taxon>Pseudomonadati</taxon>
        <taxon>Pseudomonadota</taxon>
        <taxon>Alphaproteobacteria</taxon>
        <taxon>Hyphomicrobiales</taxon>
        <taxon>Rhizobiaceae</taxon>
        <taxon>Hoeflea</taxon>
    </lineage>
</organism>
<sequence>MLDILIIGKDSKYGLTKDSLLLEDAIRNAGLPHAIGRADHKSRPLMERIFRTRRARIAIHVERVYPAWYSAADIHYLLPNQERYPRRQLGRLKHIDLVLCKSRHAVDVFSKEGARTFHLGFTSEDQHAPDTVKDRARFVHIAGASTLKGTEAVLAAWQAHPDWPELTLVMNARLAPATVPDNVRLMSTYLGDDEMRELQNACGIHLCPSQAEGWGHYIVEAMSTGAVVITTDAPPMNELVTADSGILVAAASSTPRHLGTCYQVDQAALEAAVEEVIRMDSDGKVRIGTQARRDFEAIQSGFLERLQTLLGSDAR</sequence>
<dbReference type="GO" id="GO:0016757">
    <property type="term" value="F:glycosyltransferase activity"/>
    <property type="evidence" value="ECO:0007669"/>
    <property type="project" value="InterPro"/>
</dbReference>
<evidence type="ECO:0000259" key="1">
    <source>
        <dbReference type="Pfam" id="PF00534"/>
    </source>
</evidence>
<evidence type="ECO:0000313" key="2">
    <source>
        <dbReference type="EMBL" id="SOE13624.1"/>
    </source>
</evidence>